<dbReference type="EMBL" id="CAJNOQ010037132">
    <property type="protein sequence ID" value="CAF1607233.1"/>
    <property type="molecule type" value="Genomic_DNA"/>
</dbReference>
<evidence type="ECO:0000313" key="2">
    <source>
        <dbReference type="EMBL" id="CAF1607233.1"/>
    </source>
</evidence>
<dbReference type="Proteomes" id="UP000663829">
    <property type="component" value="Unassembled WGS sequence"/>
</dbReference>
<feature type="coiled-coil region" evidence="1">
    <location>
        <begin position="32"/>
        <end position="66"/>
    </location>
</feature>
<comment type="caution">
    <text evidence="2">The sequence shown here is derived from an EMBL/GenBank/DDBJ whole genome shotgun (WGS) entry which is preliminary data.</text>
</comment>
<accession>A0A816BG42</accession>
<dbReference type="AlphaFoldDB" id="A0A816BG42"/>
<sequence length="90" mass="10349">QYKDDLIDFDIWPAGLPDLSSNVLGIINDDENLAMKQELESALIRLKVAEEENALLKKKLENIKDIVNLCVLIVLKNNVQRFLYDEQTFS</sequence>
<evidence type="ECO:0000313" key="4">
    <source>
        <dbReference type="Proteomes" id="UP000663829"/>
    </source>
</evidence>
<evidence type="ECO:0000313" key="3">
    <source>
        <dbReference type="EMBL" id="CAF4487751.1"/>
    </source>
</evidence>
<evidence type="ECO:0000256" key="1">
    <source>
        <dbReference type="SAM" id="Coils"/>
    </source>
</evidence>
<feature type="non-terminal residue" evidence="2">
    <location>
        <position position="1"/>
    </location>
</feature>
<protein>
    <submittedName>
        <fullName evidence="2">Uncharacterized protein</fullName>
    </submittedName>
</protein>
<keyword evidence="1" id="KW-0175">Coiled coil</keyword>
<organism evidence="2 4">
    <name type="scientific">Didymodactylos carnosus</name>
    <dbReference type="NCBI Taxonomy" id="1234261"/>
    <lineage>
        <taxon>Eukaryota</taxon>
        <taxon>Metazoa</taxon>
        <taxon>Spiralia</taxon>
        <taxon>Gnathifera</taxon>
        <taxon>Rotifera</taxon>
        <taxon>Eurotatoria</taxon>
        <taxon>Bdelloidea</taxon>
        <taxon>Philodinida</taxon>
        <taxon>Philodinidae</taxon>
        <taxon>Didymodactylos</taxon>
    </lineage>
</organism>
<name>A0A816BG42_9BILA</name>
<dbReference type="EMBL" id="CAJOBC010103743">
    <property type="protein sequence ID" value="CAF4487751.1"/>
    <property type="molecule type" value="Genomic_DNA"/>
</dbReference>
<gene>
    <name evidence="2" type="ORF">GPM918_LOCUS42833</name>
    <name evidence="3" type="ORF">SRO942_LOCUS44170</name>
</gene>
<proteinExistence type="predicted"/>
<reference evidence="2" key="1">
    <citation type="submission" date="2021-02" db="EMBL/GenBank/DDBJ databases">
        <authorList>
            <person name="Nowell W R."/>
        </authorList>
    </citation>
    <scope>NUCLEOTIDE SEQUENCE</scope>
</reference>
<keyword evidence="4" id="KW-1185">Reference proteome</keyword>
<dbReference type="Proteomes" id="UP000681722">
    <property type="component" value="Unassembled WGS sequence"/>
</dbReference>